<feature type="compositionally biased region" description="Polar residues" evidence="1">
    <location>
        <begin position="81"/>
        <end position="98"/>
    </location>
</feature>
<feature type="region of interest" description="Disordered" evidence="1">
    <location>
        <begin position="79"/>
        <end position="98"/>
    </location>
</feature>
<proteinExistence type="predicted"/>
<feature type="compositionally biased region" description="Low complexity" evidence="1">
    <location>
        <begin position="368"/>
        <end position="385"/>
    </location>
</feature>
<keyword evidence="3" id="KW-1185">Reference proteome</keyword>
<feature type="region of interest" description="Disordered" evidence="1">
    <location>
        <begin position="368"/>
        <end position="394"/>
    </location>
</feature>
<feature type="compositionally biased region" description="Polar residues" evidence="1">
    <location>
        <begin position="127"/>
        <end position="141"/>
    </location>
</feature>
<evidence type="ECO:0000313" key="2">
    <source>
        <dbReference type="EMBL" id="ORY38345.1"/>
    </source>
</evidence>
<sequence>MKDTNSTRRGIQWEDLNQIESDVIPGPSVSETVRVVKQRCSSASSRSIAYNLATPSQYSMAGFSRPLPDSRYNTIAEALNQDASPTESPKITTSTPPTVLSFPLSLIEQYDQKGWTPQHGASHKKATTSARPKSAKSTRSMNGGIIGIHHHGPGSRAPSPIPRFDNTQSRPQSAKSSTPANPVTDDLPNRHDSKKLIEVDVKAMYTATESHLQTYELFPQELLAIRKAMQSTGQCTAAHTHHHKDKSRIAENIAKFKERAWKDTFEEEDLMIDDINEEFLAVILGEEVVKAGKERHMIEEMKKQKEEEGQLDMHGHFMKKVRECVVVGSRPVSAASVRTGFSSVRTATTATSMNCGASARPTSAKSLASISSSTSGGLSSSSSRPIGGGTTASFRAKMRPRVFAKHESFTSEDRKLADTSYSLDDERKLRPKSAPPVPVSKHGCTTIAKNMNEFKQVQAYFKLNNNSLGQSQIFNFRTKNTTS</sequence>
<dbReference type="Proteomes" id="UP000193642">
    <property type="component" value="Unassembled WGS sequence"/>
</dbReference>
<comment type="caution">
    <text evidence="2">The sequence shown here is derived from an EMBL/GenBank/DDBJ whole genome shotgun (WGS) entry which is preliminary data.</text>
</comment>
<evidence type="ECO:0000313" key="3">
    <source>
        <dbReference type="Proteomes" id="UP000193642"/>
    </source>
</evidence>
<dbReference type="EMBL" id="MCGO01000044">
    <property type="protein sequence ID" value="ORY38345.1"/>
    <property type="molecule type" value="Genomic_DNA"/>
</dbReference>
<feature type="region of interest" description="Disordered" evidence="1">
    <location>
        <begin position="414"/>
        <end position="441"/>
    </location>
</feature>
<name>A0A1Y2BW35_9FUNG</name>
<organism evidence="2 3">
    <name type="scientific">Rhizoclosmatium globosum</name>
    <dbReference type="NCBI Taxonomy" id="329046"/>
    <lineage>
        <taxon>Eukaryota</taxon>
        <taxon>Fungi</taxon>
        <taxon>Fungi incertae sedis</taxon>
        <taxon>Chytridiomycota</taxon>
        <taxon>Chytridiomycota incertae sedis</taxon>
        <taxon>Chytridiomycetes</taxon>
        <taxon>Chytridiales</taxon>
        <taxon>Chytriomycetaceae</taxon>
        <taxon>Rhizoclosmatium</taxon>
    </lineage>
</organism>
<feature type="compositionally biased region" description="Polar residues" evidence="1">
    <location>
        <begin position="165"/>
        <end position="181"/>
    </location>
</feature>
<evidence type="ECO:0000256" key="1">
    <source>
        <dbReference type="SAM" id="MobiDB-lite"/>
    </source>
</evidence>
<accession>A0A1Y2BW35</accession>
<reference evidence="2 3" key="1">
    <citation type="submission" date="2016-07" db="EMBL/GenBank/DDBJ databases">
        <title>Pervasive Adenine N6-methylation of Active Genes in Fungi.</title>
        <authorList>
            <consortium name="DOE Joint Genome Institute"/>
            <person name="Mondo S.J."/>
            <person name="Dannebaum R.O."/>
            <person name="Kuo R.C."/>
            <person name="Labutti K."/>
            <person name="Haridas S."/>
            <person name="Kuo A."/>
            <person name="Salamov A."/>
            <person name="Ahrendt S.R."/>
            <person name="Lipzen A."/>
            <person name="Sullivan W."/>
            <person name="Andreopoulos W.B."/>
            <person name="Clum A."/>
            <person name="Lindquist E."/>
            <person name="Daum C."/>
            <person name="Ramamoorthy G.K."/>
            <person name="Gryganskyi A."/>
            <person name="Culley D."/>
            <person name="Magnuson J.K."/>
            <person name="James T.Y."/>
            <person name="O'Malley M.A."/>
            <person name="Stajich J.E."/>
            <person name="Spatafora J.W."/>
            <person name="Visel A."/>
            <person name="Grigoriev I.V."/>
        </authorList>
    </citation>
    <scope>NUCLEOTIDE SEQUENCE [LARGE SCALE GENOMIC DNA]</scope>
    <source>
        <strain evidence="2 3">JEL800</strain>
    </source>
</reference>
<feature type="region of interest" description="Disordered" evidence="1">
    <location>
        <begin position="115"/>
        <end position="194"/>
    </location>
</feature>
<protein>
    <submittedName>
        <fullName evidence="2">Uncharacterized protein</fullName>
    </submittedName>
</protein>
<gene>
    <name evidence="2" type="ORF">BCR33DRAFT_428855</name>
</gene>
<dbReference type="OrthoDB" id="417078at2759"/>
<dbReference type="AlphaFoldDB" id="A0A1Y2BW35"/>